<name>A0AA40C910_9PEZI</name>
<feature type="domain" description="2EXR" evidence="1">
    <location>
        <begin position="6"/>
        <end position="88"/>
    </location>
</feature>
<dbReference type="AlphaFoldDB" id="A0AA40C910"/>
<protein>
    <recommendedName>
        <fullName evidence="1">2EXR domain-containing protein</fullName>
    </recommendedName>
</protein>
<organism evidence="2 3">
    <name type="scientific">Bombardia bombarda</name>
    <dbReference type="NCBI Taxonomy" id="252184"/>
    <lineage>
        <taxon>Eukaryota</taxon>
        <taxon>Fungi</taxon>
        <taxon>Dikarya</taxon>
        <taxon>Ascomycota</taxon>
        <taxon>Pezizomycotina</taxon>
        <taxon>Sordariomycetes</taxon>
        <taxon>Sordariomycetidae</taxon>
        <taxon>Sordariales</taxon>
        <taxon>Lasiosphaeriaceae</taxon>
        <taxon>Bombardia</taxon>
    </lineage>
</organism>
<proteinExistence type="predicted"/>
<sequence>MALEAFTLFDYLPAELRLEIWRHSCHARVVEVRYSQEQDRCLTTTKPPVVLHVCREARYEGLKLYVKAFMTPTHHDNPIYFSPTMDILYVPRCGNMGYGDTARDFGLYVRDTIEHIHSLAIDHVKPEIRRPWETYNKYCLLRNFPYLREAFLILALDPQDSEHPYRNGEIELVDPRGDQREVMRLMDNVRQSFTYEVGPACFGPPLGKSDGSDESFDPSLELVPKTITTHPWESRPAFVSCV</sequence>
<dbReference type="Proteomes" id="UP001174934">
    <property type="component" value="Unassembled WGS sequence"/>
</dbReference>
<evidence type="ECO:0000313" key="2">
    <source>
        <dbReference type="EMBL" id="KAK0629662.1"/>
    </source>
</evidence>
<gene>
    <name evidence="2" type="ORF">B0T17DRAFT_490814</name>
</gene>
<dbReference type="EMBL" id="JAULSR010000002">
    <property type="protein sequence ID" value="KAK0629662.1"/>
    <property type="molecule type" value="Genomic_DNA"/>
</dbReference>
<dbReference type="InterPro" id="IPR045518">
    <property type="entry name" value="2EXR"/>
</dbReference>
<dbReference type="PANTHER" id="PTHR35910:SF6">
    <property type="entry name" value="2EXR DOMAIN-CONTAINING PROTEIN"/>
    <property type="match status" value="1"/>
</dbReference>
<reference evidence="2" key="1">
    <citation type="submission" date="2023-06" db="EMBL/GenBank/DDBJ databases">
        <title>Genome-scale phylogeny and comparative genomics of the fungal order Sordariales.</title>
        <authorList>
            <consortium name="Lawrence Berkeley National Laboratory"/>
            <person name="Hensen N."/>
            <person name="Bonometti L."/>
            <person name="Westerberg I."/>
            <person name="Brannstrom I.O."/>
            <person name="Guillou S."/>
            <person name="Cros-Aarteil S."/>
            <person name="Calhoun S."/>
            <person name="Haridas S."/>
            <person name="Kuo A."/>
            <person name="Mondo S."/>
            <person name="Pangilinan J."/>
            <person name="Riley R."/>
            <person name="LaButti K."/>
            <person name="Andreopoulos B."/>
            <person name="Lipzen A."/>
            <person name="Chen C."/>
            <person name="Yanf M."/>
            <person name="Daum C."/>
            <person name="Ng V."/>
            <person name="Clum A."/>
            <person name="Steindorff A."/>
            <person name="Ohm R."/>
            <person name="Martin F."/>
            <person name="Silar P."/>
            <person name="Natvig D."/>
            <person name="Lalanne C."/>
            <person name="Gautier V."/>
            <person name="Ament-velasquez S.L."/>
            <person name="Kruys A."/>
            <person name="Hutchinson M.I."/>
            <person name="Powell A.J."/>
            <person name="Barry K."/>
            <person name="Miller A.N."/>
            <person name="Grigoriev I.V."/>
            <person name="Debuchy R."/>
            <person name="Gladieux P."/>
            <person name="Thoren M.H."/>
            <person name="Johannesson H."/>
        </authorList>
    </citation>
    <scope>NUCLEOTIDE SEQUENCE</scope>
    <source>
        <strain evidence="2">SMH3391-2</strain>
    </source>
</reference>
<dbReference type="PANTHER" id="PTHR35910">
    <property type="entry name" value="2EXR DOMAIN-CONTAINING PROTEIN"/>
    <property type="match status" value="1"/>
</dbReference>
<dbReference type="Pfam" id="PF20150">
    <property type="entry name" value="2EXR"/>
    <property type="match status" value="1"/>
</dbReference>
<comment type="caution">
    <text evidence="2">The sequence shown here is derived from an EMBL/GenBank/DDBJ whole genome shotgun (WGS) entry which is preliminary data.</text>
</comment>
<keyword evidence="3" id="KW-1185">Reference proteome</keyword>
<accession>A0AA40C910</accession>
<evidence type="ECO:0000313" key="3">
    <source>
        <dbReference type="Proteomes" id="UP001174934"/>
    </source>
</evidence>
<evidence type="ECO:0000259" key="1">
    <source>
        <dbReference type="Pfam" id="PF20150"/>
    </source>
</evidence>